<proteinExistence type="predicted"/>
<feature type="region of interest" description="Disordered" evidence="1">
    <location>
        <begin position="1"/>
        <end position="78"/>
    </location>
</feature>
<protein>
    <submittedName>
        <fullName evidence="3">Uncharacterized protein</fullName>
    </submittedName>
</protein>
<evidence type="ECO:0000256" key="2">
    <source>
        <dbReference type="SAM" id="Phobius"/>
    </source>
</evidence>
<dbReference type="Gene3D" id="2.120.10.70">
    <property type="entry name" value="Fucose-specific lectin"/>
    <property type="match status" value="1"/>
</dbReference>
<accession>A0ABR1T416</accession>
<keyword evidence="2" id="KW-0812">Transmembrane</keyword>
<evidence type="ECO:0000313" key="3">
    <source>
        <dbReference type="EMBL" id="KAK8041333.1"/>
    </source>
</evidence>
<keyword evidence="2" id="KW-0472">Membrane</keyword>
<reference evidence="3 4" key="1">
    <citation type="submission" date="2023-01" db="EMBL/GenBank/DDBJ databases">
        <title>Analysis of 21 Apiospora genomes using comparative genomics revels a genus with tremendous synthesis potential of carbohydrate active enzymes and secondary metabolites.</title>
        <authorList>
            <person name="Sorensen T."/>
        </authorList>
    </citation>
    <scope>NUCLEOTIDE SEQUENCE [LARGE SCALE GENOMIC DNA]</scope>
    <source>
        <strain evidence="3 4">CBS 135458</strain>
    </source>
</reference>
<feature type="transmembrane region" description="Helical" evidence="2">
    <location>
        <begin position="92"/>
        <end position="116"/>
    </location>
</feature>
<comment type="caution">
    <text evidence="3">The sequence shown here is derived from an EMBL/GenBank/DDBJ whole genome shotgun (WGS) entry which is preliminary data.</text>
</comment>
<keyword evidence="4" id="KW-1185">Reference proteome</keyword>
<gene>
    <name evidence="3" type="ORF">PG994_014340</name>
</gene>
<evidence type="ECO:0000256" key="1">
    <source>
        <dbReference type="SAM" id="MobiDB-lite"/>
    </source>
</evidence>
<sequence>MICNPPLPSIPGETSRSDPSPYSTLEVSYPDAQEKTVVPLANEKIPDTSNDSSPRTFGPNNGQSSLEAVPEDTDDAESIARRKRTRCGLSPVTFWALVTALALLVLGAIGGSIAAATDSWNQQRRTVFYQRNGKLWLSQSDVASAPWTDLDIESRLSPSAASEEAVVLKPKKGTPLAAIIAPGLEAGTSGEGSVVIYLYYLDSGNNIRDIHTTTTTSSHDTASSTWAPGDL</sequence>
<evidence type="ECO:0000313" key="4">
    <source>
        <dbReference type="Proteomes" id="UP001480595"/>
    </source>
</evidence>
<dbReference type="GeneID" id="92098812"/>
<organism evidence="3 4">
    <name type="scientific">Apiospora phragmitis</name>
    <dbReference type="NCBI Taxonomy" id="2905665"/>
    <lineage>
        <taxon>Eukaryota</taxon>
        <taxon>Fungi</taxon>
        <taxon>Dikarya</taxon>
        <taxon>Ascomycota</taxon>
        <taxon>Pezizomycotina</taxon>
        <taxon>Sordariomycetes</taxon>
        <taxon>Xylariomycetidae</taxon>
        <taxon>Amphisphaeriales</taxon>
        <taxon>Apiosporaceae</taxon>
        <taxon>Apiospora</taxon>
    </lineage>
</organism>
<dbReference type="EMBL" id="JAQQWL010000015">
    <property type="protein sequence ID" value="KAK8041333.1"/>
    <property type="molecule type" value="Genomic_DNA"/>
</dbReference>
<dbReference type="RefSeq" id="XP_066708878.1">
    <property type="nucleotide sequence ID" value="XM_066865749.1"/>
</dbReference>
<name>A0ABR1T416_9PEZI</name>
<feature type="compositionally biased region" description="Polar residues" evidence="1">
    <location>
        <begin position="47"/>
        <end position="66"/>
    </location>
</feature>
<keyword evidence="2" id="KW-1133">Transmembrane helix</keyword>
<feature type="compositionally biased region" description="Polar residues" evidence="1">
    <location>
        <begin position="12"/>
        <end position="26"/>
    </location>
</feature>
<dbReference type="Proteomes" id="UP001480595">
    <property type="component" value="Unassembled WGS sequence"/>
</dbReference>